<proteinExistence type="predicted"/>
<gene>
    <name evidence="2" type="ORF">E2C01_031693</name>
</gene>
<evidence type="ECO:0000313" key="2">
    <source>
        <dbReference type="EMBL" id="MPC38189.1"/>
    </source>
</evidence>
<protein>
    <submittedName>
        <fullName evidence="2">Uncharacterized protein</fullName>
    </submittedName>
</protein>
<feature type="region of interest" description="Disordered" evidence="1">
    <location>
        <begin position="1"/>
        <end position="80"/>
    </location>
</feature>
<keyword evidence="3" id="KW-1185">Reference proteome</keyword>
<dbReference type="EMBL" id="VSRR010004005">
    <property type="protein sequence ID" value="MPC38189.1"/>
    <property type="molecule type" value="Genomic_DNA"/>
</dbReference>
<sequence>MNNNPYSKKPRKIQRQTQQSEEENNKRDTSEAGEEESTPMQSAGSLITCTKPRPSTRRGGVRVRESGSKSQLVSASCSSRHITQAIPDPADSLSRGSAALHVNHHHHHLHPSPGVLDCQWAEQDSERQVGQYSYSIVFALPFPTHLRHSLKTTCRHTCAPIPPGRALHRPQFTPLLTLPCPSSPFPALPSPPLLRLPRLPPSFPTPVTAAELLKRRLFCTAAFSSSVYQFGWRFVFLPPSSSGRRGEGDGWQEGGQGGTSILRCTKGVDECVRGRRFAQYAYNQEINAGPS</sequence>
<evidence type="ECO:0000313" key="3">
    <source>
        <dbReference type="Proteomes" id="UP000324222"/>
    </source>
</evidence>
<accession>A0A5B7EYT6</accession>
<name>A0A5B7EYT6_PORTR</name>
<evidence type="ECO:0000256" key="1">
    <source>
        <dbReference type="SAM" id="MobiDB-lite"/>
    </source>
</evidence>
<comment type="caution">
    <text evidence="2">The sequence shown here is derived from an EMBL/GenBank/DDBJ whole genome shotgun (WGS) entry which is preliminary data.</text>
</comment>
<feature type="compositionally biased region" description="Polar residues" evidence="1">
    <location>
        <begin position="68"/>
        <end position="80"/>
    </location>
</feature>
<reference evidence="2 3" key="1">
    <citation type="submission" date="2019-05" db="EMBL/GenBank/DDBJ databases">
        <title>Another draft genome of Portunus trituberculatus and its Hox gene families provides insights of decapod evolution.</title>
        <authorList>
            <person name="Jeong J.-H."/>
            <person name="Song I."/>
            <person name="Kim S."/>
            <person name="Choi T."/>
            <person name="Kim D."/>
            <person name="Ryu S."/>
            <person name="Kim W."/>
        </authorList>
    </citation>
    <scope>NUCLEOTIDE SEQUENCE [LARGE SCALE GENOMIC DNA]</scope>
    <source>
        <tissue evidence="2">Muscle</tissue>
    </source>
</reference>
<dbReference type="AlphaFoldDB" id="A0A5B7EYT6"/>
<dbReference type="Proteomes" id="UP000324222">
    <property type="component" value="Unassembled WGS sequence"/>
</dbReference>
<organism evidence="2 3">
    <name type="scientific">Portunus trituberculatus</name>
    <name type="common">Swimming crab</name>
    <name type="synonym">Neptunus trituberculatus</name>
    <dbReference type="NCBI Taxonomy" id="210409"/>
    <lineage>
        <taxon>Eukaryota</taxon>
        <taxon>Metazoa</taxon>
        <taxon>Ecdysozoa</taxon>
        <taxon>Arthropoda</taxon>
        <taxon>Crustacea</taxon>
        <taxon>Multicrustacea</taxon>
        <taxon>Malacostraca</taxon>
        <taxon>Eumalacostraca</taxon>
        <taxon>Eucarida</taxon>
        <taxon>Decapoda</taxon>
        <taxon>Pleocyemata</taxon>
        <taxon>Brachyura</taxon>
        <taxon>Eubrachyura</taxon>
        <taxon>Portunoidea</taxon>
        <taxon>Portunidae</taxon>
        <taxon>Portuninae</taxon>
        <taxon>Portunus</taxon>
    </lineage>
</organism>
<feature type="compositionally biased region" description="Polar residues" evidence="1">
    <location>
        <begin position="38"/>
        <end position="48"/>
    </location>
</feature>